<protein>
    <submittedName>
        <fullName evidence="1">Uncharacterized protein</fullName>
    </submittedName>
</protein>
<sequence length="158" mass="18075">MTEIAEKIAEIIGVQHDFTLSIKESDKYFASFCNQLTSCIGKFTELGLQVNNFTCEDENHEFKGIQHSVILHIQKFIEFYTEAVVLLQSLANNKENFNNQTLFGKLIEIMANGGEILVQPIASFQGVEKSVRETFFNRFNLKQAILGSYLRDNKIEEK</sequence>
<proteinExistence type="predicted"/>
<accession>A0A6J5MS70</accession>
<name>A0A6J5MS70_9CAUD</name>
<gene>
    <name evidence="1" type="ORF">UFOVP495_7</name>
</gene>
<reference evidence="1" key="1">
    <citation type="submission" date="2020-04" db="EMBL/GenBank/DDBJ databases">
        <authorList>
            <person name="Chiriac C."/>
            <person name="Salcher M."/>
            <person name="Ghai R."/>
            <person name="Kavagutti S V."/>
        </authorList>
    </citation>
    <scope>NUCLEOTIDE SEQUENCE</scope>
</reference>
<organism evidence="1">
    <name type="scientific">uncultured Caudovirales phage</name>
    <dbReference type="NCBI Taxonomy" id="2100421"/>
    <lineage>
        <taxon>Viruses</taxon>
        <taxon>Duplodnaviria</taxon>
        <taxon>Heunggongvirae</taxon>
        <taxon>Uroviricota</taxon>
        <taxon>Caudoviricetes</taxon>
        <taxon>Peduoviridae</taxon>
        <taxon>Maltschvirus</taxon>
        <taxon>Maltschvirus maltsch</taxon>
    </lineage>
</organism>
<dbReference type="EMBL" id="LR796465">
    <property type="protein sequence ID" value="CAB4146399.1"/>
    <property type="molecule type" value="Genomic_DNA"/>
</dbReference>
<evidence type="ECO:0000313" key="1">
    <source>
        <dbReference type="EMBL" id="CAB4146399.1"/>
    </source>
</evidence>